<dbReference type="RefSeq" id="WP_188907620.1">
    <property type="nucleotide sequence ID" value="NZ_BMIQ01000002.1"/>
</dbReference>
<gene>
    <name evidence="1" type="ORF">GCM10011390_15140</name>
</gene>
<dbReference type="AlphaFoldDB" id="A0A916ZGW3"/>
<evidence type="ECO:0000313" key="2">
    <source>
        <dbReference type="Proteomes" id="UP000644699"/>
    </source>
</evidence>
<name>A0A916ZGW3_9HYPH</name>
<dbReference type="Proteomes" id="UP000644699">
    <property type="component" value="Unassembled WGS sequence"/>
</dbReference>
<protein>
    <submittedName>
        <fullName evidence="1">Uncharacterized protein</fullName>
    </submittedName>
</protein>
<reference evidence="1" key="1">
    <citation type="journal article" date="2014" name="Int. J. Syst. Evol. Microbiol.">
        <title>Complete genome sequence of Corynebacterium casei LMG S-19264T (=DSM 44701T), isolated from a smear-ripened cheese.</title>
        <authorList>
            <consortium name="US DOE Joint Genome Institute (JGI-PGF)"/>
            <person name="Walter F."/>
            <person name="Albersmeier A."/>
            <person name="Kalinowski J."/>
            <person name="Ruckert C."/>
        </authorList>
    </citation>
    <scope>NUCLEOTIDE SEQUENCE</scope>
    <source>
        <strain evidence="1">CGMCC 1.15367</strain>
    </source>
</reference>
<proteinExistence type="predicted"/>
<evidence type="ECO:0000313" key="1">
    <source>
        <dbReference type="EMBL" id="GGD97317.1"/>
    </source>
</evidence>
<reference evidence="1" key="2">
    <citation type="submission" date="2020-09" db="EMBL/GenBank/DDBJ databases">
        <authorList>
            <person name="Sun Q."/>
            <person name="Zhou Y."/>
        </authorList>
    </citation>
    <scope>NUCLEOTIDE SEQUENCE</scope>
    <source>
        <strain evidence="1">CGMCC 1.15367</strain>
    </source>
</reference>
<accession>A0A916ZGW3</accession>
<dbReference type="EMBL" id="BMIQ01000002">
    <property type="protein sequence ID" value="GGD97317.1"/>
    <property type="molecule type" value="Genomic_DNA"/>
</dbReference>
<keyword evidence="2" id="KW-1185">Reference proteome</keyword>
<comment type="caution">
    <text evidence="1">The sequence shown here is derived from an EMBL/GenBank/DDBJ whole genome shotgun (WGS) entry which is preliminary data.</text>
</comment>
<organism evidence="1 2">
    <name type="scientific">Aureimonas endophytica</name>
    <dbReference type="NCBI Taxonomy" id="2027858"/>
    <lineage>
        <taxon>Bacteria</taxon>
        <taxon>Pseudomonadati</taxon>
        <taxon>Pseudomonadota</taxon>
        <taxon>Alphaproteobacteria</taxon>
        <taxon>Hyphomicrobiales</taxon>
        <taxon>Aurantimonadaceae</taxon>
        <taxon>Aureimonas</taxon>
    </lineage>
</organism>
<sequence>MASEDPIITVLRLVDEIEEDDPEELVRRFRKAHPDLDRQAFLDACTVALDIIDTRPKRLH</sequence>